<protein>
    <submittedName>
        <fullName evidence="2">Putative nuclear transport factor 2 domain protein</fullName>
    </submittedName>
</protein>
<reference evidence="2 3" key="1">
    <citation type="journal article" date="2016" name="Nat. Commun.">
        <title>Ectomycorrhizal ecology is imprinted in the genome of the dominant symbiotic fungus Cenococcum geophilum.</title>
        <authorList>
            <consortium name="DOE Joint Genome Institute"/>
            <person name="Peter M."/>
            <person name="Kohler A."/>
            <person name="Ohm R.A."/>
            <person name="Kuo A."/>
            <person name="Krutzmann J."/>
            <person name="Morin E."/>
            <person name="Arend M."/>
            <person name="Barry K.W."/>
            <person name="Binder M."/>
            <person name="Choi C."/>
            <person name="Clum A."/>
            <person name="Copeland A."/>
            <person name="Grisel N."/>
            <person name="Haridas S."/>
            <person name="Kipfer T."/>
            <person name="LaButti K."/>
            <person name="Lindquist E."/>
            <person name="Lipzen A."/>
            <person name="Maire R."/>
            <person name="Meier B."/>
            <person name="Mihaltcheva S."/>
            <person name="Molinier V."/>
            <person name="Murat C."/>
            <person name="Poggeler S."/>
            <person name="Quandt C.A."/>
            <person name="Sperisen C."/>
            <person name="Tritt A."/>
            <person name="Tisserant E."/>
            <person name="Crous P.W."/>
            <person name="Henrissat B."/>
            <person name="Nehls U."/>
            <person name="Egli S."/>
            <person name="Spatafora J.W."/>
            <person name="Grigoriev I.V."/>
            <person name="Martin F.M."/>
        </authorList>
    </citation>
    <scope>NUCLEOTIDE SEQUENCE [LARGE SCALE GENOMIC DNA]</scope>
    <source>
        <strain evidence="2 3">CBS 207.34</strain>
    </source>
</reference>
<evidence type="ECO:0000313" key="3">
    <source>
        <dbReference type="Proteomes" id="UP000250140"/>
    </source>
</evidence>
<dbReference type="Proteomes" id="UP000250140">
    <property type="component" value="Unassembled WGS sequence"/>
</dbReference>
<keyword evidence="3" id="KW-1185">Reference proteome</keyword>
<evidence type="ECO:0000313" key="2">
    <source>
        <dbReference type="EMBL" id="OCL13346.1"/>
    </source>
</evidence>
<feature type="domain" description="NTF2" evidence="1">
    <location>
        <begin position="16"/>
        <end position="172"/>
    </location>
</feature>
<dbReference type="SUPFAM" id="SSF54427">
    <property type="entry name" value="NTF2-like"/>
    <property type="match status" value="1"/>
</dbReference>
<dbReference type="InterPro" id="IPR032710">
    <property type="entry name" value="NTF2-like_dom_sf"/>
</dbReference>
<evidence type="ECO:0000259" key="1">
    <source>
        <dbReference type="PROSITE" id="PS50177"/>
    </source>
</evidence>
<dbReference type="GO" id="GO:0006913">
    <property type="term" value="P:nucleocytoplasmic transport"/>
    <property type="evidence" value="ECO:0007669"/>
    <property type="project" value="InterPro"/>
</dbReference>
<accession>A0A8E2FB20</accession>
<dbReference type="InterPro" id="IPR045875">
    <property type="entry name" value="NTF2"/>
</dbReference>
<dbReference type="AlphaFoldDB" id="A0A8E2FB20"/>
<dbReference type="EMBL" id="KV748735">
    <property type="protein sequence ID" value="OCL13346.1"/>
    <property type="molecule type" value="Genomic_DNA"/>
</dbReference>
<gene>
    <name evidence="2" type="ORF">AOQ84DRAFT_114142</name>
</gene>
<dbReference type="OrthoDB" id="25408at2759"/>
<dbReference type="PROSITE" id="PS50177">
    <property type="entry name" value="NTF2_DOMAIN"/>
    <property type="match status" value="1"/>
</dbReference>
<organism evidence="2 3">
    <name type="scientific">Glonium stellatum</name>
    <dbReference type="NCBI Taxonomy" id="574774"/>
    <lineage>
        <taxon>Eukaryota</taxon>
        <taxon>Fungi</taxon>
        <taxon>Dikarya</taxon>
        <taxon>Ascomycota</taxon>
        <taxon>Pezizomycotina</taxon>
        <taxon>Dothideomycetes</taxon>
        <taxon>Pleosporomycetidae</taxon>
        <taxon>Gloniales</taxon>
        <taxon>Gloniaceae</taxon>
        <taxon>Glonium</taxon>
    </lineage>
</organism>
<name>A0A8E2FB20_9PEZI</name>
<dbReference type="Gene3D" id="3.10.450.50">
    <property type="match status" value="1"/>
</dbReference>
<dbReference type="PANTHER" id="PTHR12612">
    <property type="entry name" value="NUCLEAR TRANSPORT FACTOR 2"/>
    <property type="match status" value="1"/>
</dbReference>
<sequence length="174" mass="19296">MARFDQHMLTTVSGEAAENFVDAYYTALQGSRHTISSYYCPHEVQTDGKVVPAIIWNGNLLPDVGSFQKMFENDMPYTHYDVQSLDCHVLNPTSLAADKVQGGSGAEDKDIERRMSIVVAVSGSVRLEEPQKGPLRGFSETFVLVPNPEKAVGKGPKAEKKGWLVQNQNFRYTV</sequence>
<dbReference type="InterPro" id="IPR018222">
    <property type="entry name" value="Nuclear_transport_factor_2_euk"/>
</dbReference>
<proteinExistence type="predicted"/>